<dbReference type="EMBL" id="JAUJYO010000006">
    <property type="protein sequence ID" value="KAK1312972.1"/>
    <property type="molecule type" value="Genomic_DNA"/>
</dbReference>
<sequence length="258" mass="29332">MEFSLLAQATTAVLLVLTTLFTYLQVKKRRSTTSIGSRGGQRAPEPPGAWPVIGHLPLLASFTQPHRAFTSLAKRFGPAYIIRMGLRPYLIVSTRETAKECYTVNDHAFATRPSTIAGKLMAYDHSVMGFTPNGAYWREARKIATTELYSARRIESLHAVRSSEVQSWVNNVYARGEEKERTVEVEMKGEMEELMFNVLMRMVSGKRYFGASVAREDEEMARRFKGAVKKFNHYLGNTEVYDALPFLEWVDFRGDARE</sequence>
<protein>
    <submittedName>
        <fullName evidence="6">Cytochrome P450 82C2</fullName>
    </submittedName>
</protein>
<evidence type="ECO:0000256" key="5">
    <source>
        <dbReference type="SAM" id="Phobius"/>
    </source>
</evidence>
<dbReference type="GO" id="GO:0004497">
    <property type="term" value="F:monooxygenase activity"/>
    <property type="evidence" value="ECO:0007669"/>
    <property type="project" value="InterPro"/>
</dbReference>
<accession>A0AAV9EI85</accession>
<reference evidence="6" key="1">
    <citation type="journal article" date="2023" name="Nat. Commun.">
        <title>Diploid and tetraploid genomes of Acorus and the evolution of monocots.</title>
        <authorList>
            <person name="Ma L."/>
            <person name="Liu K.W."/>
            <person name="Li Z."/>
            <person name="Hsiao Y.Y."/>
            <person name="Qi Y."/>
            <person name="Fu T."/>
            <person name="Tang G.D."/>
            <person name="Zhang D."/>
            <person name="Sun W.H."/>
            <person name="Liu D.K."/>
            <person name="Li Y."/>
            <person name="Chen G.Z."/>
            <person name="Liu X.D."/>
            <person name="Liao X.Y."/>
            <person name="Jiang Y.T."/>
            <person name="Yu X."/>
            <person name="Hao Y."/>
            <person name="Huang J."/>
            <person name="Zhao X.W."/>
            <person name="Ke S."/>
            <person name="Chen Y.Y."/>
            <person name="Wu W.L."/>
            <person name="Hsu J.L."/>
            <person name="Lin Y.F."/>
            <person name="Huang M.D."/>
            <person name="Li C.Y."/>
            <person name="Huang L."/>
            <person name="Wang Z.W."/>
            <person name="Zhao X."/>
            <person name="Zhong W.Y."/>
            <person name="Peng D.H."/>
            <person name="Ahmad S."/>
            <person name="Lan S."/>
            <person name="Zhang J.S."/>
            <person name="Tsai W.C."/>
            <person name="Van de Peer Y."/>
            <person name="Liu Z.J."/>
        </authorList>
    </citation>
    <scope>NUCLEOTIDE SEQUENCE</scope>
    <source>
        <strain evidence="6">CP</strain>
    </source>
</reference>
<evidence type="ECO:0000313" key="6">
    <source>
        <dbReference type="EMBL" id="KAK1312972.1"/>
    </source>
</evidence>
<dbReference type="GO" id="GO:0020037">
    <property type="term" value="F:heme binding"/>
    <property type="evidence" value="ECO:0007669"/>
    <property type="project" value="InterPro"/>
</dbReference>
<keyword evidence="4" id="KW-0408">Iron</keyword>
<evidence type="ECO:0000256" key="4">
    <source>
        <dbReference type="ARBA" id="ARBA00023004"/>
    </source>
</evidence>
<dbReference type="InterPro" id="IPR036396">
    <property type="entry name" value="Cyt_P450_sf"/>
</dbReference>
<keyword evidence="1" id="KW-0349">Heme</keyword>
<proteinExistence type="predicted"/>
<dbReference type="GO" id="GO:0005506">
    <property type="term" value="F:iron ion binding"/>
    <property type="evidence" value="ECO:0007669"/>
    <property type="project" value="InterPro"/>
</dbReference>
<reference evidence="6" key="2">
    <citation type="submission" date="2023-06" db="EMBL/GenBank/DDBJ databases">
        <authorList>
            <person name="Ma L."/>
            <person name="Liu K.-W."/>
            <person name="Li Z."/>
            <person name="Hsiao Y.-Y."/>
            <person name="Qi Y."/>
            <person name="Fu T."/>
            <person name="Tang G."/>
            <person name="Zhang D."/>
            <person name="Sun W.-H."/>
            <person name="Liu D.-K."/>
            <person name="Li Y."/>
            <person name="Chen G.-Z."/>
            <person name="Liu X.-D."/>
            <person name="Liao X.-Y."/>
            <person name="Jiang Y.-T."/>
            <person name="Yu X."/>
            <person name="Hao Y."/>
            <person name="Huang J."/>
            <person name="Zhao X.-W."/>
            <person name="Ke S."/>
            <person name="Chen Y.-Y."/>
            <person name="Wu W.-L."/>
            <person name="Hsu J.-L."/>
            <person name="Lin Y.-F."/>
            <person name="Huang M.-D."/>
            <person name="Li C.-Y."/>
            <person name="Huang L."/>
            <person name="Wang Z.-W."/>
            <person name="Zhao X."/>
            <person name="Zhong W.-Y."/>
            <person name="Peng D.-H."/>
            <person name="Ahmad S."/>
            <person name="Lan S."/>
            <person name="Zhang J.-S."/>
            <person name="Tsai W.-C."/>
            <person name="Van De Peer Y."/>
            <person name="Liu Z.-J."/>
        </authorList>
    </citation>
    <scope>NUCLEOTIDE SEQUENCE</scope>
    <source>
        <strain evidence="6">CP</strain>
        <tissue evidence="6">Leaves</tissue>
    </source>
</reference>
<dbReference type="Proteomes" id="UP001180020">
    <property type="component" value="Unassembled WGS sequence"/>
</dbReference>
<evidence type="ECO:0000256" key="1">
    <source>
        <dbReference type="ARBA" id="ARBA00022617"/>
    </source>
</evidence>
<name>A0AAV9EI85_ACOCL</name>
<dbReference type="Gene3D" id="1.10.630.10">
    <property type="entry name" value="Cytochrome P450"/>
    <property type="match status" value="1"/>
</dbReference>
<dbReference type="AlphaFoldDB" id="A0AAV9EI85"/>
<evidence type="ECO:0000256" key="3">
    <source>
        <dbReference type="ARBA" id="ARBA00023002"/>
    </source>
</evidence>
<dbReference type="InterPro" id="IPR001128">
    <property type="entry name" value="Cyt_P450"/>
</dbReference>
<dbReference type="PRINTS" id="PR00463">
    <property type="entry name" value="EP450I"/>
</dbReference>
<keyword evidence="5" id="KW-0812">Transmembrane</keyword>
<keyword evidence="3" id="KW-0560">Oxidoreductase</keyword>
<dbReference type="Pfam" id="PF00067">
    <property type="entry name" value="p450"/>
    <property type="match status" value="1"/>
</dbReference>
<organism evidence="6 7">
    <name type="scientific">Acorus calamus</name>
    <name type="common">Sweet flag</name>
    <dbReference type="NCBI Taxonomy" id="4465"/>
    <lineage>
        <taxon>Eukaryota</taxon>
        <taxon>Viridiplantae</taxon>
        <taxon>Streptophyta</taxon>
        <taxon>Embryophyta</taxon>
        <taxon>Tracheophyta</taxon>
        <taxon>Spermatophyta</taxon>
        <taxon>Magnoliopsida</taxon>
        <taxon>Liliopsida</taxon>
        <taxon>Acoraceae</taxon>
        <taxon>Acorus</taxon>
    </lineage>
</organism>
<comment type="caution">
    <text evidence="6">The sequence shown here is derived from an EMBL/GenBank/DDBJ whole genome shotgun (WGS) entry which is preliminary data.</text>
</comment>
<evidence type="ECO:0000313" key="7">
    <source>
        <dbReference type="Proteomes" id="UP001180020"/>
    </source>
</evidence>
<keyword evidence="2" id="KW-0479">Metal-binding</keyword>
<dbReference type="InterPro" id="IPR002401">
    <property type="entry name" value="Cyt_P450_E_grp-I"/>
</dbReference>
<keyword evidence="5" id="KW-1133">Transmembrane helix</keyword>
<keyword evidence="5" id="KW-0472">Membrane</keyword>
<dbReference type="InterPro" id="IPR050651">
    <property type="entry name" value="Plant_Cytochrome_P450_Monoox"/>
</dbReference>
<gene>
    <name evidence="6" type="primary">CYP82C2</name>
    <name evidence="6" type="ORF">QJS10_CPA06g02259</name>
</gene>
<dbReference type="PANTHER" id="PTHR47947">
    <property type="entry name" value="CYTOCHROME P450 82C3-RELATED"/>
    <property type="match status" value="1"/>
</dbReference>
<dbReference type="GO" id="GO:0016705">
    <property type="term" value="F:oxidoreductase activity, acting on paired donors, with incorporation or reduction of molecular oxygen"/>
    <property type="evidence" value="ECO:0007669"/>
    <property type="project" value="InterPro"/>
</dbReference>
<feature type="transmembrane region" description="Helical" evidence="5">
    <location>
        <begin position="6"/>
        <end position="24"/>
    </location>
</feature>
<dbReference type="SUPFAM" id="SSF48264">
    <property type="entry name" value="Cytochrome P450"/>
    <property type="match status" value="1"/>
</dbReference>
<keyword evidence="7" id="KW-1185">Reference proteome</keyword>
<evidence type="ECO:0000256" key="2">
    <source>
        <dbReference type="ARBA" id="ARBA00022723"/>
    </source>
</evidence>